<evidence type="ECO:0000256" key="1">
    <source>
        <dbReference type="SAM" id="Phobius"/>
    </source>
</evidence>
<gene>
    <name evidence="2" type="ORF">OVN18_06440</name>
</gene>
<keyword evidence="1" id="KW-0472">Membrane</keyword>
<accession>A0A9E8MNH7</accession>
<dbReference type="RefSeq" id="WP_267782802.1">
    <property type="nucleotide sequence ID" value="NZ_CP113089.1"/>
</dbReference>
<feature type="transmembrane region" description="Helical" evidence="1">
    <location>
        <begin position="37"/>
        <end position="57"/>
    </location>
</feature>
<dbReference type="EMBL" id="CP113089">
    <property type="protein sequence ID" value="WAB82634.1"/>
    <property type="molecule type" value="Genomic_DNA"/>
</dbReference>
<feature type="transmembrane region" description="Helical" evidence="1">
    <location>
        <begin position="133"/>
        <end position="152"/>
    </location>
</feature>
<keyword evidence="1" id="KW-1133">Transmembrane helix</keyword>
<feature type="transmembrane region" description="Helical" evidence="1">
    <location>
        <begin position="103"/>
        <end position="121"/>
    </location>
</feature>
<reference evidence="2" key="1">
    <citation type="submission" date="2022-11" db="EMBL/GenBank/DDBJ databases">
        <title>Description of Microcella daejonensis nov. sp, isolated from riverside soil.</title>
        <authorList>
            <person name="Molina K.M."/>
            <person name="Kim S.B."/>
        </authorList>
    </citation>
    <scope>NUCLEOTIDE SEQUENCE</scope>
    <source>
        <strain evidence="2">MMS21-STM12</strain>
    </source>
</reference>
<keyword evidence="1" id="KW-0812">Transmembrane</keyword>
<protein>
    <submittedName>
        <fullName evidence="2">Uncharacterized protein</fullName>
    </submittedName>
</protein>
<dbReference type="KEGG" id="mdb:OVN18_06440"/>
<sequence length="228" mass="23887">MAADAGRGVAAEVVLGDPAEVISADDADEFSNVPVRWIVFAALQALAVGAAGASHFGGRGGRLEPEVGANVALVSAIIAVLLSVLAVRLLPVMSLPMRRATRITVLVGSILIPVGLVVGLARLVLGEADEVDVMVRAAVVQALAAAALLVLLRRMPSPVEAYRRRALTDEECARLIAMNPEKAQRMKDAEIHALLAQKALGQVDQRLADREGARLDERWGVGLVDGAS</sequence>
<evidence type="ECO:0000313" key="3">
    <source>
        <dbReference type="Proteomes" id="UP001164706"/>
    </source>
</evidence>
<keyword evidence="3" id="KW-1185">Reference proteome</keyword>
<dbReference type="Proteomes" id="UP001164706">
    <property type="component" value="Chromosome"/>
</dbReference>
<evidence type="ECO:0000313" key="2">
    <source>
        <dbReference type="EMBL" id="WAB82634.1"/>
    </source>
</evidence>
<name>A0A9E8MNH7_9MICO</name>
<feature type="transmembrane region" description="Helical" evidence="1">
    <location>
        <begin position="69"/>
        <end position="91"/>
    </location>
</feature>
<dbReference type="AlphaFoldDB" id="A0A9E8MNH7"/>
<proteinExistence type="predicted"/>
<organism evidence="2 3">
    <name type="scientific">Microcella daejeonensis</name>
    <dbReference type="NCBI Taxonomy" id="2994971"/>
    <lineage>
        <taxon>Bacteria</taxon>
        <taxon>Bacillati</taxon>
        <taxon>Actinomycetota</taxon>
        <taxon>Actinomycetes</taxon>
        <taxon>Micrococcales</taxon>
        <taxon>Microbacteriaceae</taxon>
        <taxon>Microcella</taxon>
    </lineage>
</organism>